<sequence length="536" mass="57840">MKKILFLLILLCLEKSLRAQYIYTIKADSVKITNTCDTAELIIENHTQTVPGFLYNKGRGRTEFRRGLLKMSDSIFIIGGDTLRMNPWLQGGNRFGTTGKFGTLDNNHIDFYTNNSQRMRLTNTGNLLVGTNIDDGNIVQIQGVVSLTRLDQAGLKSPRFPTLIADQSVDGGTGFLFDGDPTSRTIKIGCGHSNNFHKFYFQSAGQPGDNIATYNYTYNGNMGPALNIFNFIDGKSKLLLTGNGNLLVGAEADNGYKLAVNGTTYSPQFTNCPMPIGLGDEGAIRLRWGGGAGEYISFYYQGNDGKRGYIGTPSDSRPLILSDDIGISLRGTPYLSIGTEVPQNARLSVTTPQNSTLDVFNASTSDAGYQSGLTVKASGNTVIGNNYYDVGSKLQVMGSAFIRDTLKMPNLVSQTDMTGYKPVVADASGNIYKMAGWNLPQINRTPVNDAGYSVQAADYLIAYTALSAARTVTLPAASTMTNRILIIKDESGAAGTYNIIINVVAGGNIDGGSLKTITVNYGSLEVYSNGSQWFVK</sequence>
<accession>A0ABX3NTU1</accession>
<dbReference type="EMBL" id="LWBO01000017">
    <property type="protein sequence ID" value="OQP46058.1"/>
    <property type="molecule type" value="Genomic_DNA"/>
</dbReference>
<evidence type="ECO:0000313" key="1">
    <source>
        <dbReference type="EMBL" id="OQP46058.1"/>
    </source>
</evidence>
<organism evidence="1 2">
    <name type="scientific">Niastella koreensis</name>
    <dbReference type="NCBI Taxonomy" id="354356"/>
    <lineage>
        <taxon>Bacteria</taxon>
        <taxon>Pseudomonadati</taxon>
        <taxon>Bacteroidota</taxon>
        <taxon>Chitinophagia</taxon>
        <taxon>Chitinophagales</taxon>
        <taxon>Chitinophagaceae</taxon>
        <taxon>Niastella</taxon>
    </lineage>
</organism>
<name>A0ABX3NTU1_9BACT</name>
<protein>
    <recommendedName>
        <fullName evidence="3">T9SS C-terminal target domain-containing protein</fullName>
    </recommendedName>
</protein>
<keyword evidence="2" id="KW-1185">Reference proteome</keyword>
<evidence type="ECO:0000313" key="2">
    <source>
        <dbReference type="Proteomes" id="UP000192277"/>
    </source>
</evidence>
<reference evidence="1 2" key="1">
    <citation type="submission" date="2016-04" db="EMBL/GenBank/DDBJ databases">
        <authorList>
            <person name="Chen L."/>
            <person name="Zhuang W."/>
            <person name="Wang G."/>
        </authorList>
    </citation>
    <scope>NUCLEOTIDE SEQUENCE [LARGE SCALE GENOMIC DNA]</scope>
    <source>
        <strain evidence="2">GR20</strain>
    </source>
</reference>
<proteinExistence type="predicted"/>
<comment type="caution">
    <text evidence="1">The sequence shown here is derived from an EMBL/GenBank/DDBJ whole genome shotgun (WGS) entry which is preliminary data.</text>
</comment>
<dbReference type="Proteomes" id="UP000192277">
    <property type="component" value="Unassembled WGS sequence"/>
</dbReference>
<evidence type="ECO:0008006" key="3">
    <source>
        <dbReference type="Google" id="ProtNLM"/>
    </source>
</evidence>
<gene>
    <name evidence="1" type="ORF">A4D02_32225</name>
</gene>
<dbReference type="RefSeq" id="WP_014219183.1">
    <property type="nucleotide sequence ID" value="NZ_LWBO01000017.1"/>
</dbReference>